<name>A0ABR1TL58_9PEZI</name>
<evidence type="ECO:0000313" key="2">
    <source>
        <dbReference type="EMBL" id="KAK8047364.1"/>
    </source>
</evidence>
<evidence type="ECO:0000313" key="3">
    <source>
        <dbReference type="Proteomes" id="UP001446871"/>
    </source>
</evidence>
<keyword evidence="3" id="KW-1185">Reference proteome</keyword>
<dbReference type="EMBL" id="JAQQWM010000009">
    <property type="protein sequence ID" value="KAK8047364.1"/>
    <property type="molecule type" value="Genomic_DNA"/>
</dbReference>
<proteinExistence type="predicted"/>
<feature type="compositionally biased region" description="Basic residues" evidence="1">
    <location>
        <begin position="40"/>
        <end position="58"/>
    </location>
</feature>
<organism evidence="2 3">
    <name type="scientific">Apiospora saccharicola</name>
    <dbReference type="NCBI Taxonomy" id="335842"/>
    <lineage>
        <taxon>Eukaryota</taxon>
        <taxon>Fungi</taxon>
        <taxon>Dikarya</taxon>
        <taxon>Ascomycota</taxon>
        <taxon>Pezizomycotina</taxon>
        <taxon>Sordariomycetes</taxon>
        <taxon>Xylariomycetidae</taxon>
        <taxon>Amphisphaeriales</taxon>
        <taxon>Apiosporaceae</taxon>
        <taxon>Apiospora</taxon>
    </lineage>
</organism>
<sequence length="204" mass="22477">MGWSWLGNMGMGTKKEKRYDHAMRRPSDSSISSRQDLVPKPHKVKREPNKLKKRPPKSKSLRQLVYHGFLFFFHQHLSKLTQLAPLLLLKILSPVSITYARETTCPTFSRFQSSPVPAVLSIPGCRRLGLPLLHLMADGVPNDDDGGPEADSLAFSNPFPIEAEHQANRAPHDGQPPPAPGGDTLDIAAEHVVDTGTLILPLAV</sequence>
<dbReference type="Proteomes" id="UP001446871">
    <property type="component" value="Unassembled WGS sequence"/>
</dbReference>
<feature type="region of interest" description="Disordered" evidence="1">
    <location>
        <begin position="14"/>
        <end position="58"/>
    </location>
</feature>
<reference evidence="2 3" key="1">
    <citation type="submission" date="2023-01" db="EMBL/GenBank/DDBJ databases">
        <title>Analysis of 21 Apiospora genomes using comparative genomics revels a genus with tremendous synthesis potential of carbohydrate active enzymes and secondary metabolites.</title>
        <authorList>
            <person name="Sorensen T."/>
        </authorList>
    </citation>
    <scope>NUCLEOTIDE SEQUENCE [LARGE SCALE GENOMIC DNA]</scope>
    <source>
        <strain evidence="2 3">CBS 83171</strain>
    </source>
</reference>
<gene>
    <name evidence="2" type="ORF">PG996_015428</name>
</gene>
<evidence type="ECO:0000256" key="1">
    <source>
        <dbReference type="SAM" id="MobiDB-lite"/>
    </source>
</evidence>
<protein>
    <submittedName>
        <fullName evidence="2">Uncharacterized protein</fullName>
    </submittedName>
</protein>
<accession>A0ABR1TL58</accession>
<feature type="compositionally biased region" description="Basic and acidic residues" evidence="1">
    <location>
        <begin position="14"/>
        <end position="27"/>
    </location>
</feature>
<comment type="caution">
    <text evidence="2">The sequence shown here is derived from an EMBL/GenBank/DDBJ whole genome shotgun (WGS) entry which is preliminary data.</text>
</comment>